<dbReference type="RefSeq" id="WP_150456580.1">
    <property type="nucleotide sequence ID" value="NZ_VYKK01000004.1"/>
</dbReference>
<reference evidence="1 2" key="1">
    <citation type="submission" date="2019-09" db="EMBL/GenBank/DDBJ databases">
        <title>Bacillus ochoae sp. nov., Paenibacillus whitsoniae sp. nov., Paenibacillus spiritus sp. nov. Isolated from the Mars Exploration Rover during spacecraft assembly.</title>
        <authorList>
            <person name="Seuylemezian A."/>
            <person name="Vaishampayan P."/>
        </authorList>
    </citation>
    <scope>NUCLEOTIDE SEQUENCE [LARGE SCALE GENOMIC DNA]</scope>
    <source>
        <strain evidence="1 2">MER_111</strain>
    </source>
</reference>
<dbReference type="Proteomes" id="UP000367750">
    <property type="component" value="Unassembled WGS sequence"/>
</dbReference>
<keyword evidence="2" id="KW-1185">Reference proteome</keyword>
<dbReference type="AlphaFoldDB" id="A0A5J5GH03"/>
<dbReference type="EMBL" id="VYKK01000004">
    <property type="protein sequence ID" value="KAA9007290.1"/>
    <property type="molecule type" value="Genomic_DNA"/>
</dbReference>
<name>A0A5J5GH03_9BACL</name>
<gene>
    <name evidence="1" type="ORF">F4V43_02040</name>
</gene>
<sequence length="59" mass="7187">MQVLKDQTEYVVKMSAEDMKGIWWFFNEYLIDNPTKNEKNEEKWTIAKKYTESFKFVVS</sequence>
<accession>A0A5J5GH03</accession>
<evidence type="ECO:0000313" key="1">
    <source>
        <dbReference type="EMBL" id="KAA9007290.1"/>
    </source>
</evidence>
<proteinExistence type="predicted"/>
<organism evidence="1 2">
    <name type="scientific">Paenibacillus spiritus</name>
    <dbReference type="NCBI Taxonomy" id="2496557"/>
    <lineage>
        <taxon>Bacteria</taxon>
        <taxon>Bacillati</taxon>
        <taxon>Bacillota</taxon>
        <taxon>Bacilli</taxon>
        <taxon>Bacillales</taxon>
        <taxon>Paenibacillaceae</taxon>
        <taxon>Paenibacillus</taxon>
    </lineage>
</organism>
<protein>
    <submittedName>
        <fullName evidence="1">Uncharacterized protein</fullName>
    </submittedName>
</protein>
<evidence type="ECO:0000313" key="2">
    <source>
        <dbReference type="Proteomes" id="UP000367750"/>
    </source>
</evidence>
<dbReference type="OrthoDB" id="9892121at2"/>
<comment type="caution">
    <text evidence="1">The sequence shown here is derived from an EMBL/GenBank/DDBJ whole genome shotgun (WGS) entry which is preliminary data.</text>
</comment>